<evidence type="ECO:0000313" key="2">
    <source>
        <dbReference type="EMBL" id="MDC7683496.1"/>
    </source>
</evidence>
<gene>
    <name evidence="2" type="ORF">PQU92_09430</name>
</gene>
<organism evidence="2 3">
    <name type="scientific">Asticcacaulis aquaticus</name>
    <dbReference type="NCBI Taxonomy" id="2984212"/>
    <lineage>
        <taxon>Bacteria</taxon>
        <taxon>Pseudomonadati</taxon>
        <taxon>Pseudomonadota</taxon>
        <taxon>Alphaproteobacteria</taxon>
        <taxon>Caulobacterales</taxon>
        <taxon>Caulobacteraceae</taxon>
        <taxon>Asticcacaulis</taxon>
    </lineage>
</organism>
<dbReference type="RefSeq" id="WP_272747964.1">
    <property type="nucleotide sequence ID" value="NZ_JAQQKX010000006.1"/>
</dbReference>
<evidence type="ECO:0000256" key="1">
    <source>
        <dbReference type="SAM" id="MobiDB-lite"/>
    </source>
</evidence>
<sequence length="122" mass="12927">MTDITAKTAMKRADMVRQGAEELFMSEDAVEHALALTANLASSLSRMRVNSQLSAVIGQEAVSSVAEAVMALSNARGALVKAHGALKDVQTQIGCRTVAYGTQYEKPDGDDTRIEAEDNIAA</sequence>
<dbReference type="Proteomes" id="UP001214854">
    <property type="component" value="Unassembled WGS sequence"/>
</dbReference>
<evidence type="ECO:0000313" key="3">
    <source>
        <dbReference type="Proteomes" id="UP001214854"/>
    </source>
</evidence>
<feature type="region of interest" description="Disordered" evidence="1">
    <location>
        <begin position="102"/>
        <end position="122"/>
    </location>
</feature>
<comment type="caution">
    <text evidence="2">The sequence shown here is derived from an EMBL/GenBank/DDBJ whole genome shotgun (WGS) entry which is preliminary data.</text>
</comment>
<feature type="compositionally biased region" description="Basic and acidic residues" evidence="1">
    <location>
        <begin position="105"/>
        <end position="116"/>
    </location>
</feature>
<keyword evidence="3" id="KW-1185">Reference proteome</keyword>
<name>A0ABT5HVN4_9CAUL</name>
<accession>A0ABT5HVN4</accession>
<dbReference type="EMBL" id="JAQQKX010000006">
    <property type="protein sequence ID" value="MDC7683496.1"/>
    <property type="molecule type" value="Genomic_DNA"/>
</dbReference>
<reference evidence="2 3" key="1">
    <citation type="submission" date="2023-01" db="EMBL/GenBank/DDBJ databases">
        <title>Novel species of the genus Asticcacaulis isolated from rivers.</title>
        <authorList>
            <person name="Lu H."/>
        </authorList>
    </citation>
    <scope>NUCLEOTIDE SEQUENCE [LARGE SCALE GENOMIC DNA]</scope>
    <source>
        <strain evidence="2 3">BYS171W</strain>
    </source>
</reference>
<protein>
    <submittedName>
        <fullName evidence="2">Uncharacterized protein</fullName>
    </submittedName>
</protein>
<proteinExistence type="predicted"/>